<evidence type="ECO:0000313" key="2">
    <source>
        <dbReference type="Proteomes" id="UP000614601"/>
    </source>
</evidence>
<dbReference type="OrthoDB" id="10465662at2759"/>
<evidence type="ECO:0000313" key="1">
    <source>
        <dbReference type="EMBL" id="CAD5217685.1"/>
    </source>
</evidence>
<gene>
    <name evidence="1" type="ORF">BOKJ2_LOCUS7211</name>
</gene>
<name>A0A811KNC7_9BILA</name>
<dbReference type="AlphaFoldDB" id="A0A811KNC7"/>
<dbReference type="EMBL" id="CAJFCW020000003">
    <property type="protein sequence ID" value="CAG9108274.1"/>
    <property type="molecule type" value="Genomic_DNA"/>
</dbReference>
<protein>
    <submittedName>
        <fullName evidence="1">Uncharacterized protein</fullName>
    </submittedName>
</protein>
<dbReference type="Proteomes" id="UP000614601">
    <property type="component" value="Unassembled WGS sequence"/>
</dbReference>
<comment type="caution">
    <text evidence="1">The sequence shown here is derived from an EMBL/GenBank/DDBJ whole genome shotgun (WGS) entry which is preliminary data.</text>
</comment>
<dbReference type="Proteomes" id="UP000783686">
    <property type="component" value="Unassembled WGS sequence"/>
</dbReference>
<proteinExistence type="predicted"/>
<keyword evidence="2" id="KW-1185">Reference proteome</keyword>
<reference evidence="1" key="1">
    <citation type="submission" date="2020-09" db="EMBL/GenBank/DDBJ databases">
        <authorList>
            <person name="Kikuchi T."/>
        </authorList>
    </citation>
    <scope>NUCLEOTIDE SEQUENCE</scope>
    <source>
        <strain evidence="1">SH1</strain>
    </source>
</reference>
<sequence length="93" mass="10578">MYPLLVAFVVPALLVALLGLLTCLHRNNTHIPSSSSRPSWFWANNQQSQYILIPSSQPPSQTHHFEDLPRYQDLQLPAINKLKSDPLTKTWSV</sequence>
<accession>A0A811KNC7</accession>
<organism evidence="1 2">
    <name type="scientific">Bursaphelenchus okinawaensis</name>
    <dbReference type="NCBI Taxonomy" id="465554"/>
    <lineage>
        <taxon>Eukaryota</taxon>
        <taxon>Metazoa</taxon>
        <taxon>Ecdysozoa</taxon>
        <taxon>Nematoda</taxon>
        <taxon>Chromadorea</taxon>
        <taxon>Rhabditida</taxon>
        <taxon>Tylenchina</taxon>
        <taxon>Tylenchomorpha</taxon>
        <taxon>Aphelenchoidea</taxon>
        <taxon>Aphelenchoididae</taxon>
        <taxon>Bursaphelenchus</taxon>
    </lineage>
</organism>
<dbReference type="EMBL" id="CAJFDH010000003">
    <property type="protein sequence ID" value="CAD5217685.1"/>
    <property type="molecule type" value="Genomic_DNA"/>
</dbReference>